<keyword evidence="2" id="KW-0732">Signal</keyword>
<protein>
    <recommendedName>
        <fullName evidence="5">Mucin TcMUCII</fullName>
    </recommendedName>
</protein>
<dbReference type="RefSeq" id="XP_028878502.1">
    <property type="nucleotide sequence ID" value="XM_029030271.1"/>
</dbReference>
<evidence type="ECO:0000256" key="1">
    <source>
        <dbReference type="SAM" id="MobiDB-lite"/>
    </source>
</evidence>
<feature type="compositionally biased region" description="Basic and acidic residues" evidence="1">
    <location>
        <begin position="72"/>
        <end position="87"/>
    </location>
</feature>
<dbReference type="AlphaFoldDB" id="A0A1X0NIC1"/>
<accession>A0A1X0NIC1</accession>
<comment type="caution">
    <text evidence="3">The sequence shown here is derived from an EMBL/GenBank/DDBJ whole genome shotgun (WGS) entry which is preliminary data.</text>
</comment>
<feature type="signal peptide" evidence="2">
    <location>
        <begin position="1"/>
        <end position="23"/>
    </location>
</feature>
<dbReference type="Proteomes" id="UP000192257">
    <property type="component" value="Unassembled WGS sequence"/>
</dbReference>
<sequence length="338" mass="35178">MSVRHVFCVLTIALSCVCSCVVADDGAQALKAEKRGSEGVPAHVNEVPGASPCQPGSTIGKDGTSPCLESGGRGRNDDRVKPPDPQENKPGQVTKNTMDGLREEGSVSSGTKDELTEREKVEERIEEVDGRHVTKPGDDPAISGSPTDTESLGDAAVDTHSPSRTPAPGGKVQTENKEEEALGPEGQNVDASPAGGRGKGSQTAEERKEENLEDPPQGERTENARRTTTSSTTEVGTTVTEDNNGNQQAEGNGVPSTSPASPPPTEGVATRDTANTPNNNKESTSTTTTTTTTTTPTLPPELTNNKKGDADSSSSIISSVWVRVPLLIVVTLACILVC</sequence>
<feature type="compositionally biased region" description="Low complexity" evidence="1">
    <location>
        <begin position="226"/>
        <end position="241"/>
    </location>
</feature>
<reference evidence="3 4" key="1">
    <citation type="submission" date="2017-03" db="EMBL/GenBank/DDBJ databases">
        <title>An alternative strategy for trypanosome survival in the mammalian bloodstream revealed through genome and transcriptome analysis of the ubiquitous bovine parasite Trypanosoma (Megatrypanum) theileri.</title>
        <authorList>
            <person name="Kelly S."/>
            <person name="Ivens A."/>
            <person name="Mott A."/>
            <person name="O'Neill E."/>
            <person name="Emms D."/>
            <person name="Macleod O."/>
            <person name="Voorheis P."/>
            <person name="Matthews J."/>
            <person name="Matthews K."/>
            <person name="Carrington M."/>
        </authorList>
    </citation>
    <scope>NUCLEOTIDE SEQUENCE [LARGE SCALE GENOMIC DNA]</scope>
    <source>
        <strain evidence="3">Edinburgh</strain>
    </source>
</reference>
<keyword evidence="4" id="KW-1185">Reference proteome</keyword>
<feature type="region of interest" description="Disordered" evidence="1">
    <location>
        <begin position="36"/>
        <end position="312"/>
    </location>
</feature>
<evidence type="ECO:0000256" key="2">
    <source>
        <dbReference type="SAM" id="SignalP"/>
    </source>
</evidence>
<evidence type="ECO:0008006" key="5">
    <source>
        <dbReference type="Google" id="ProtNLM"/>
    </source>
</evidence>
<evidence type="ECO:0000313" key="3">
    <source>
        <dbReference type="EMBL" id="ORC84436.1"/>
    </source>
</evidence>
<dbReference type="VEuPathDB" id="TriTrypDB:TM35_000451740"/>
<dbReference type="GeneID" id="39990051"/>
<feature type="compositionally biased region" description="Low complexity" evidence="1">
    <location>
        <begin position="275"/>
        <end position="303"/>
    </location>
</feature>
<proteinExistence type="predicted"/>
<gene>
    <name evidence="3" type="ORF">TM35_000451740</name>
</gene>
<evidence type="ECO:0000313" key="4">
    <source>
        <dbReference type="Proteomes" id="UP000192257"/>
    </source>
</evidence>
<feature type="chain" id="PRO_5010857707" description="Mucin TcMUCII" evidence="2">
    <location>
        <begin position="24"/>
        <end position="338"/>
    </location>
</feature>
<dbReference type="EMBL" id="NBCO01000045">
    <property type="protein sequence ID" value="ORC84436.1"/>
    <property type="molecule type" value="Genomic_DNA"/>
</dbReference>
<dbReference type="PROSITE" id="PS51257">
    <property type="entry name" value="PROKAR_LIPOPROTEIN"/>
    <property type="match status" value="1"/>
</dbReference>
<feature type="compositionally biased region" description="Basic and acidic residues" evidence="1">
    <location>
        <begin position="100"/>
        <end position="138"/>
    </location>
</feature>
<name>A0A1X0NIC1_9TRYP</name>
<organism evidence="3 4">
    <name type="scientific">Trypanosoma theileri</name>
    <dbReference type="NCBI Taxonomy" id="67003"/>
    <lineage>
        <taxon>Eukaryota</taxon>
        <taxon>Discoba</taxon>
        <taxon>Euglenozoa</taxon>
        <taxon>Kinetoplastea</taxon>
        <taxon>Metakinetoplastina</taxon>
        <taxon>Trypanosomatida</taxon>
        <taxon>Trypanosomatidae</taxon>
        <taxon>Trypanosoma</taxon>
    </lineage>
</organism>